<dbReference type="RefSeq" id="WP_140008868.1">
    <property type="nucleotide sequence ID" value="NZ_JBHMDG010000050.1"/>
</dbReference>
<dbReference type="Pfam" id="PF00005">
    <property type="entry name" value="ABC_tran"/>
    <property type="match status" value="1"/>
</dbReference>
<dbReference type="PANTHER" id="PTHR43335">
    <property type="entry name" value="ABC TRANSPORTER, ATP-BINDING PROTEIN"/>
    <property type="match status" value="1"/>
</dbReference>
<evidence type="ECO:0000256" key="2">
    <source>
        <dbReference type="ARBA" id="ARBA00022448"/>
    </source>
</evidence>
<evidence type="ECO:0000256" key="3">
    <source>
        <dbReference type="ARBA" id="ARBA00022741"/>
    </source>
</evidence>
<comment type="similarity">
    <text evidence="1">Belongs to the ABC transporter superfamily.</text>
</comment>
<proteinExistence type="inferred from homology"/>
<dbReference type="GO" id="GO:0005524">
    <property type="term" value="F:ATP binding"/>
    <property type="evidence" value="ECO:0007669"/>
    <property type="project" value="UniProtKB-KW"/>
</dbReference>
<organism evidence="6 7">
    <name type="scientific">Nocardioides plantarum</name>
    <dbReference type="NCBI Taxonomy" id="29299"/>
    <lineage>
        <taxon>Bacteria</taxon>
        <taxon>Bacillati</taxon>
        <taxon>Actinomycetota</taxon>
        <taxon>Actinomycetes</taxon>
        <taxon>Propionibacteriales</taxon>
        <taxon>Nocardioidaceae</taxon>
        <taxon>Nocardioides</taxon>
    </lineage>
</organism>
<dbReference type="SMART" id="SM00382">
    <property type="entry name" value="AAA"/>
    <property type="match status" value="1"/>
</dbReference>
<keyword evidence="7" id="KW-1185">Reference proteome</keyword>
<dbReference type="InterPro" id="IPR003439">
    <property type="entry name" value="ABC_transporter-like_ATP-bd"/>
</dbReference>
<keyword evidence="3" id="KW-0547">Nucleotide-binding</keyword>
<dbReference type="PROSITE" id="PS00211">
    <property type="entry name" value="ABC_TRANSPORTER_1"/>
    <property type="match status" value="1"/>
</dbReference>
<dbReference type="Gene3D" id="3.40.50.300">
    <property type="entry name" value="P-loop containing nucleotide triphosphate hydrolases"/>
    <property type="match status" value="1"/>
</dbReference>
<comment type="caution">
    <text evidence="6">The sequence shown here is derived from an EMBL/GenBank/DDBJ whole genome shotgun (WGS) entry which is preliminary data.</text>
</comment>
<accession>A0ABV5KGF3</accession>
<dbReference type="SUPFAM" id="SSF52540">
    <property type="entry name" value="P-loop containing nucleoside triphosphate hydrolases"/>
    <property type="match status" value="1"/>
</dbReference>
<dbReference type="PROSITE" id="PS50893">
    <property type="entry name" value="ABC_TRANSPORTER_2"/>
    <property type="match status" value="1"/>
</dbReference>
<evidence type="ECO:0000256" key="4">
    <source>
        <dbReference type="ARBA" id="ARBA00022840"/>
    </source>
</evidence>
<feature type="domain" description="ABC transporter" evidence="5">
    <location>
        <begin position="15"/>
        <end position="240"/>
    </location>
</feature>
<dbReference type="EMBL" id="JBHMDG010000050">
    <property type="protein sequence ID" value="MFB9315820.1"/>
    <property type="molecule type" value="Genomic_DNA"/>
</dbReference>
<dbReference type="InterPro" id="IPR017871">
    <property type="entry name" value="ABC_transporter-like_CS"/>
</dbReference>
<keyword evidence="2" id="KW-0813">Transport</keyword>
<reference evidence="6 7" key="1">
    <citation type="submission" date="2024-09" db="EMBL/GenBank/DDBJ databases">
        <authorList>
            <person name="Sun Q."/>
            <person name="Mori K."/>
        </authorList>
    </citation>
    <scope>NUCLEOTIDE SEQUENCE [LARGE SCALE GENOMIC DNA]</scope>
    <source>
        <strain evidence="6 7">JCM 9626</strain>
    </source>
</reference>
<evidence type="ECO:0000313" key="7">
    <source>
        <dbReference type="Proteomes" id="UP001589750"/>
    </source>
</evidence>
<evidence type="ECO:0000256" key="1">
    <source>
        <dbReference type="ARBA" id="ARBA00005417"/>
    </source>
</evidence>
<dbReference type="InterPro" id="IPR003593">
    <property type="entry name" value="AAA+_ATPase"/>
</dbReference>
<dbReference type="Proteomes" id="UP001589750">
    <property type="component" value="Unassembled WGS sequence"/>
</dbReference>
<gene>
    <name evidence="6" type="ORF">ACFFRI_22450</name>
</gene>
<protein>
    <submittedName>
        <fullName evidence="6">ABC transporter ATP-binding protein</fullName>
    </submittedName>
</protein>
<dbReference type="InterPro" id="IPR027417">
    <property type="entry name" value="P-loop_NTPase"/>
</dbReference>
<sequence length="256" mass="27678">MKAQERPGGPALRRIEVENVSARYGQVRALDSVTFSVTPGVCALLGPNGAGKTTLMSSIVGIKTHDGRIEVVEGGQRAQIRPTDVGYLPQRFDLASAMCCHETVQYAAWCQGRSPRQARQASVDALERVGLTDKAHAKVKTLSGGQRQRLGIACAIAHRPPILLLDEPTVGLDPTQRYRLREYLTGIAENTCVVVSTHLLEDVHVMADQVVIIDGGKIIFNDTKDAMVAHGAQHQHAGESTLEAAYRSLTDGKPRP</sequence>
<dbReference type="PANTHER" id="PTHR43335:SF2">
    <property type="entry name" value="ABC TRANSPORTER, ATP-BINDING PROTEIN"/>
    <property type="match status" value="1"/>
</dbReference>
<evidence type="ECO:0000313" key="6">
    <source>
        <dbReference type="EMBL" id="MFB9315820.1"/>
    </source>
</evidence>
<name>A0ABV5KGF3_9ACTN</name>
<evidence type="ECO:0000259" key="5">
    <source>
        <dbReference type="PROSITE" id="PS50893"/>
    </source>
</evidence>
<keyword evidence="4 6" id="KW-0067">ATP-binding</keyword>